<accession>A0ACB7XQ43</accession>
<name>A0ACB7XQ43_9ERIC</name>
<organism evidence="1 2">
    <name type="scientific">Vaccinium darrowii</name>
    <dbReference type="NCBI Taxonomy" id="229202"/>
    <lineage>
        <taxon>Eukaryota</taxon>
        <taxon>Viridiplantae</taxon>
        <taxon>Streptophyta</taxon>
        <taxon>Embryophyta</taxon>
        <taxon>Tracheophyta</taxon>
        <taxon>Spermatophyta</taxon>
        <taxon>Magnoliopsida</taxon>
        <taxon>eudicotyledons</taxon>
        <taxon>Gunneridae</taxon>
        <taxon>Pentapetalae</taxon>
        <taxon>asterids</taxon>
        <taxon>Ericales</taxon>
        <taxon>Ericaceae</taxon>
        <taxon>Vaccinioideae</taxon>
        <taxon>Vaccinieae</taxon>
        <taxon>Vaccinium</taxon>
    </lineage>
</organism>
<gene>
    <name evidence="1" type="ORF">Vadar_012398</name>
</gene>
<dbReference type="EMBL" id="CM037151">
    <property type="protein sequence ID" value="KAH7843076.1"/>
    <property type="molecule type" value="Genomic_DNA"/>
</dbReference>
<proteinExistence type="predicted"/>
<dbReference type="Proteomes" id="UP000828048">
    <property type="component" value="Chromosome 1"/>
</dbReference>
<reference evidence="1 2" key="1">
    <citation type="journal article" date="2021" name="Hortic Res">
        <title>High-quality reference genome and annotation aids understanding of berry development for evergreen blueberry (Vaccinium darrowii).</title>
        <authorList>
            <person name="Yu J."/>
            <person name="Hulse-Kemp A.M."/>
            <person name="Babiker E."/>
            <person name="Staton M."/>
        </authorList>
    </citation>
    <scope>NUCLEOTIDE SEQUENCE [LARGE SCALE GENOMIC DNA]</scope>
    <source>
        <strain evidence="2">cv. NJ 8807/NJ 8810</strain>
        <tissue evidence="1">Young leaf</tissue>
    </source>
</reference>
<evidence type="ECO:0000313" key="1">
    <source>
        <dbReference type="EMBL" id="KAH7843076.1"/>
    </source>
</evidence>
<comment type="caution">
    <text evidence="1">The sequence shown here is derived from an EMBL/GenBank/DDBJ whole genome shotgun (WGS) entry which is preliminary data.</text>
</comment>
<evidence type="ECO:0000313" key="2">
    <source>
        <dbReference type="Proteomes" id="UP000828048"/>
    </source>
</evidence>
<sequence length="135" mass="15114">MVVRYLEQGGGVASEGLRKLIPCVEKTPVAAGVDGIFVKVHDDPLSSPVDGPTQWPLRHFEELLEELIAIAFRLCEVPTIQSVPCGMQLLWTRHVSFYQLFSRNSSLKVFESSVFFRKGTPQPALSTQYRAKHEA</sequence>
<protein>
    <submittedName>
        <fullName evidence="1">Uncharacterized protein</fullName>
    </submittedName>
</protein>
<keyword evidence="2" id="KW-1185">Reference proteome</keyword>